<dbReference type="EMBL" id="CP139781">
    <property type="protein sequence ID" value="WRQ89251.1"/>
    <property type="molecule type" value="Genomic_DNA"/>
</dbReference>
<dbReference type="PIRSF" id="PIRSF006288">
    <property type="entry name" value="PII_uridyltransf"/>
    <property type="match status" value="1"/>
</dbReference>
<comment type="domain">
    <text evidence="6">Has four distinct domains: an N-terminal nucleotidyltransferase (NT) domain responsible for UTase activity, a central HD domain that encodes UR activity, and two C-terminal ACT domains that seem to have a role in glutamine sensing.</text>
</comment>
<dbReference type="CDD" id="cd04873">
    <property type="entry name" value="ACT_UUR-ACR-like"/>
    <property type="match status" value="1"/>
</dbReference>
<name>A0ABZ1CCU7_9BACT</name>
<evidence type="ECO:0000313" key="9">
    <source>
        <dbReference type="Proteomes" id="UP000738431"/>
    </source>
</evidence>
<dbReference type="Pfam" id="PF01842">
    <property type="entry name" value="ACT"/>
    <property type="match status" value="1"/>
</dbReference>
<evidence type="ECO:0000256" key="3">
    <source>
        <dbReference type="ARBA" id="ARBA00022801"/>
    </source>
</evidence>
<evidence type="ECO:0000313" key="8">
    <source>
        <dbReference type="EMBL" id="WRQ89251.1"/>
    </source>
</evidence>
<dbReference type="InterPro" id="IPR010043">
    <property type="entry name" value="UTase/UR"/>
</dbReference>
<dbReference type="PANTHER" id="PTHR47320:SF1">
    <property type="entry name" value="BIFUNCTIONAL URIDYLYLTRANSFERASE_URIDYLYL-REMOVING ENZYME"/>
    <property type="match status" value="1"/>
</dbReference>
<dbReference type="CDD" id="cd05401">
    <property type="entry name" value="NT_GlnE_GlnD_like"/>
    <property type="match status" value="1"/>
</dbReference>
<comment type="catalytic activity">
    <reaction evidence="6">
        <text>[protein-PII]-uridylyl-L-tyrosine + H2O = [protein-PII]-L-tyrosine + UMP + H(+)</text>
        <dbReference type="Rhea" id="RHEA:48600"/>
        <dbReference type="Rhea" id="RHEA-COMP:12147"/>
        <dbReference type="Rhea" id="RHEA-COMP:12148"/>
        <dbReference type="ChEBI" id="CHEBI:15377"/>
        <dbReference type="ChEBI" id="CHEBI:15378"/>
        <dbReference type="ChEBI" id="CHEBI:46858"/>
        <dbReference type="ChEBI" id="CHEBI:57865"/>
        <dbReference type="ChEBI" id="CHEBI:90602"/>
    </reaction>
</comment>
<dbReference type="Pfam" id="PF08335">
    <property type="entry name" value="GlnD_UR_UTase"/>
    <property type="match status" value="1"/>
</dbReference>
<organism evidence="8 9">
    <name type="scientific">Actomonas aquatica</name>
    <dbReference type="NCBI Taxonomy" id="2866162"/>
    <lineage>
        <taxon>Bacteria</taxon>
        <taxon>Pseudomonadati</taxon>
        <taxon>Verrucomicrobiota</taxon>
        <taxon>Opitutia</taxon>
        <taxon>Opitutales</taxon>
        <taxon>Opitutaceae</taxon>
        <taxon>Actomonas</taxon>
    </lineage>
</organism>
<dbReference type="SUPFAM" id="SSF81593">
    <property type="entry name" value="Nucleotidyltransferase substrate binding subunit/domain"/>
    <property type="match status" value="1"/>
</dbReference>
<feature type="domain" description="ACT" evidence="7">
    <location>
        <begin position="855"/>
        <end position="935"/>
    </location>
</feature>
<feature type="domain" description="ACT" evidence="7">
    <location>
        <begin position="732"/>
        <end position="815"/>
    </location>
</feature>
<dbReference type="InterPro" id="IPR002912">
    <property type="entry name" value="ACT_dom"/>
</dbReference>
<dbReference type="Pfam" id="PF01966">
    <property type="entry name" value="HD"/>
    <property type="match status" value="1"/>
</dbReference>
<dbReference type="InterPro" id="IPR045865">
    <property type="entry name" value="ACT-like_dom_sf"/>
</dbReference>
<reference evidence="8 9" key="1">
    <citation type="submission" date="2023-12" db="EMBL/GenBank/DDBJ databases">
        <title>Description of an unclassified Opitutus bacterium of Verrucomicrobiota.</title>
        <authorList>
            <person name="Zhang D.-F."/>
        </authorList>
    </citation>
    <scope>NUCLEOTIDE SEQUENCE [LARGE SCALE GENOMIC DNA]</scope>
    <source>
        <strain evidence="8 9">WL0086</strain>
    </source>
</reference>
<dbReference type="PANTHER" id="PTHR47320">
    <property type="entry name" value="BIFUNCTIONAL URIDYLYLTRANSFERASE/URIDYLYL-REMOVING ENZYME"/>
    <property type="match status" value="1"/>
</dbReference>
<keyword evidence="5 6" id="KW-0511">Multifunctional enzyme</keyword>
<keyword evidence="1 6" id="KW-0808">Transferase</keyword>
<dbReference type="EC" id="2.7.7.59" evidence="6"/>
<dbReference type="SUPFAM" id="SSF81301">
    <property type="entry name" value="Nucleotidyltransferase"/>
    <property type="match status" value="1"/>
</dbReference>
<keyword evidence="9" id="KW-1185">Reference proteome</keyword>
<dbReference type="Proteomes" id="UP000738431">
    <property type="component" value="Chromosome"/>
</dbReference>
<comment type="cofactor">
    <cofactor evidence="6">
        <name>Mg(2+)</name>
        <dbReference type="ChEBI" id="CHEBI:18420"/>
    </cofactor>
</comment>
<accession>A0ABZ1CCU7</accession>
<comment type="similarity">
    <text evidence="6">Belongs to the GlnD family.</text>
</comment>
<comment type="catalytic activity">
    <reaction evidence="6">
        <text>[protein-PII]-L-tyrosine + UTP = [protein-PII]-uridylyl-L-tyrosine + diphosphate</text>
        <dbReference type="Rhea" id="RHEA:13673"/>
        <dbReference type="Rhea" id="RHEA-COMP:12147"/>
        <dbReference type="Rhea" id="RHEA-COMP:12148"/>
        <dbReference type="ChEBI" id="CHEBI:33019"/>
        <dbReference type="ChEBI" id="CHEBI:46398"/>
        <dbReference type="ChEBI" id="CHEBI:46858"/>
        <dbReference type="ChEBI" id="CHEBI:90602"/>
        <dbReference type="EC" id="2.7.7.59"/>
    </reaction>
</comment>
<comment type="caution">
    <text evidence="6">Lacks conserved residue(s) required for the propagation of feature annotation.</text>
</comment>
<keyword evidence="3 6" id="KW-0378">Hydrolase</keyword>
<dbReference type="EC" id="3.1.4.-" evidence="6"/>
<dbReference type="InterPro" id="IPR043519">
    <property type="entry name" value="NT_sf"/>
</dbReference>
<evidence type="ECO:0000256" key="2">
    <source>
        <dbReference type="ARBA" id="ARBA00022695"/>
    </source>
</evidence>
<dbReference type="SUPFAM" id="SSF55021">
    <property type="entry name" value="ACT-like"/>
    <property type="match status" value="2"/>
</dbReference>
<evidence type="ECO:0000256" key="5">
    <source>
        <dbReference type="ARBA" id="ARBA00023268"/>
    </source>
</evidence>
<dbReference type="InterPro" id="IPR013546">
    <property type="entry name" value="PII_UdlTrfase/GS_AdlTrfase"/>
</dbReference>
<evidence type="ECO:0000259" key="7">
    <source>
        <dbReference type="PROSITE" id="PS51671"/>
    </source>
</evidence>
<sequence>MSGTDSTPERLRFTTATSVADRTKACKSHLQLETSMIKMRHDAGATGLSTAAALSAAVDTMLVSLFQVAIDSWEAAQGKLPCPVTLVALGGYGRAELCPHSDIDLMFLFPSKARSSLITPLQEHLTQEILYPLWDCGLKVGHSSRTVDEVFNEARAEIQSKTALLESRRLAGSKSLYETFSAAYRKFYTQEYPAVYIATRLEDQLSRRDKYGNSVFLQEPDIKNGVGGLRDYQNTIWMARVKLDIDNIEEVVTQNYLRAAELKSFQHAYDFLLRVRNELHFQSRRPTDVLDLEAQPRIALGLGYTTPDILRRVELFMRDYYRAAQEIYRTSKLVENRLALTLEAPPDEKFSFREVIRSRRYEKTKRLDGFILRAKELSAASPDVFQEDPVRLVRIFRHSQRLGAQLHFDLQALIREHGHLITADVIASEDANTSFKAILQEPGSVYPALSLMHELGILGRFIPEFDGLTCLVQHEFYHRYTADIHTLNTIRELDRILSEDTPIVLKYRKALRETSEPMLLYLILLLHDIGKARGIRGHAENGVKIAEPLLQRLHIGKANREIVAFIIQHHLMMARFWQKRDVDDPATAEAFSQQISEPDLLRFLYVHTYCDAQGTASGLWNSYKDTLHTQLYRSSLEHLIHGDALAERQTQRIAMIRQELIAKQLPHVREEEIEAHFNLLPDRYFLNTTQPDIVLHLGMVNRLLQTIAETDSIGSLRPVVEWRDDLNRSLTVVHVVTWDRAGLFYKLAGAFSVAGLSILSSKVVSRNDHIAIDTFFVTEPGGGVVENAKAQKLFNDALEKSLMHNKDLLPEILRQAEKQAAAKRYSRDHSRAEMVQATFPPRVDIYHELSMHRTIVEIQAPDQIGLLFRVAKTISEHKFDITFARVGTERHIAIDSFYIVDVSDEAVSDANRLHTLRDALTEVVSPPRNATKTAV</sequence>
<keyword evidence="4 6" id="KW-0460">Magnesium</keyword>
<dbReference type="NCBIfam" id="TIGR01693">
    <property type="entry name" value="UTase_glnD"/>
    <property type="match status" value="1"/>
</dbReference>
<comment type="activity regulation">
    <text evidence="6">Uridylyltransferase (UTase) activity is inhibited by glutamine, while glutamine activates uridylyl-removing (UR) activity.</text>
</comment>
<dbReference type="InterPro" id="IPR006674">
    <property type="entry name" value="HD_domain"/>
</dbReference>
<dbReference type="Gene3D" id="1.10.3090.10">
    <property type="entry name" value="cca-adding enzyme, domain 2"/>
    <property type="match status" value="1"/>
</dbReference>
<dbReference type="GO" id="GO:0008773">
    <property type="term" value="F:[protein-PII] uridylyltransferase activity"/>
    <property type="evidence" value="ECO:0007669"/>
    <property type="project" value="UniProtKB-EC"/>
</dbReference>
<protein>
    <recommendedName>
        <fullName evidence="6">Bifunctional uridylyltransferase/uridylyl-removing enzyme</fullName>
        <shortName evidence="6">UTase/UR</shortName>
    </recommendedName>
    <alternativeName>
        <fullName evidence="6">Bifunctional [protein-PII] modification enzyme</fullName>
    </alternativeName>
    <alternativeName>
        <fullName evidence="6">Bifunctional nitrogen sensor protein</fullName>
    </alternativeName>
    <domain>
        <recommendedName>
            <fullName evidence="6">[Protein-PII] uridylyltransferase</fullName>
            <shortName evidence="6">PII uridylyltransferase</shortName>
            <shortName evidence="6">UTase</shortName>
            <ecNumber evidence="6">2.7.7.59</ecNumber>
        </recommendedName>
    </domain>
    <domain>
        <recommendedName>
            <fullName evidence="6">[Protein-PII]-UMP uridylyl-removing enzyme</fullName>
            <shortName evidence="6">UR</shortName>
            <ecNumber evidence="6">3.1.4.-</ecNumber>
        </recommendedName>
    </domain>
</protein>
<gene>
    <name evidence="6 8" type="primary">glnD</name>
    <name evidence="8" type="ORF">K1X11_007510</name>
</gene>
<evidence type="ECO:0000256" key="6">
    <source>
        <dbReference type="HAMAP-Rule" id="MF_00277"/>
    </source>
</evidence>
<feature type="region of interest" description="Uridylyltransferase" evidence="6">
    <location>
        <begin position="1"/>
        <end position="366"/>
    </location>
</feature>
<evidence type="ECO:0000256" key="1">
    <source>
        <dbReference type="ARBA" id="ARBA00022679"/>
    </source>
</evidence>
<comment type="function">
    <text evidence="6">Modifies, by uridylylation and deuridylylation, the PII regulatory proteins (GlnB and homologs), in response to the nitrogen status of the cell that GlnD senses through the glutamine level. Under low glutamine levels, catalyzes the conversion of the PII proteins and UTP to PII-UMP and PPi, while under higher glutamine levels, GlnD hydrolyzes PII-UMP to PII and UMP (deuridylylation). Thus, controls uridylylation state and activity of the PII proteins, and plays an important role in the regulation of nitrogen metabolism.</text>
</comment>
<evidence type="ECO:0000256" key="4">
    <source>
        <dbReference type="ARBA" id="ARBA00022842"/>
    </source>
</evidence>
<dbReference type="RefSeq" id="WP_221030057.1">
    <property type="nucleotide sequence ID" value="NZ_CP139781.1"/>
</dbReference>
<dbReference type="PROSITE" id="PS51671">
    <property type="entry name" value="ACT"/>
    <property type="match status" value="2"/>
</dbReference>
<dbReference type="HAMAP" id="MF_00277">
    <property type="entry name" value="PII_uridylyl_transf"/>
    <property type="match status" value="1"/>
</dbReference>
<dbReference type="Gene3D" id="3.30.460.10">
    <property type="entry name" value="Beta Polymerase, domain 2"/>
    <property type="match status" value="1"/>
</dbReference>
<dbReference type="SUPFAM" id="SSF81891">
    <property type="entry name" value="Poly A polymerase C-terminal region-like"/>
    <property type="match status" value="1"/>
</dbReference>
<proteinExistence type="inferred from homology"/>
<keyword evidence="2 6" id="KW-0548">Nucleotidyltransferase</keyword>
<dbReference type="CDD" id="cd04899">
    <property type="entry name" value="ACT_ACR-UUR-like_2"/>
    <property type="match status" value="1"/>
</dbReference>